<organism evidence="9">
    <name type="scientific">Lactobacillus acidophilus (strain ATCC 700396 / NCK56 / N2 / NCFM)</name>
    <dbReference type="NCBI Taxonomy" id="272621"/>
    <lineage>
        <taxon>Bacteria</taxon>
        <taxon>Bacillati</taxon>
        <taxon>Bacillota</taxon>
        <taxon>Bacilli</taxon>
        <taxon>Lactobacillales</taxon>
        <taxon>Lactobacillaceae</taxon>
        <taxon>Lactobacillus</taxon>
    </lineage>
</organism>
<keyword evidence="4" id="KW-0378">Hydrolase</keyword>
<dbReference type="KEGG" id="lac:LBA1529"/>
<dbReference type="CDD" id="cd00077">
    <property type="entry name" value="HDc"/>
    <property type="match status" value="1"/>
</dbReference>
<dbReference type="InterPro" id="IPR005249">
    <property type="entry name" value="YqeK"/>
</dbReference>
<keyword evidence="9" id="KW-1185">Reference proteome</keyword>
<evidence type="ECO:0000256" key="6">
    <source>
        <dbReference type="ARBA" id="ARBA00049417"/>
    </source>
</evidence>
<evidence type="ECO:0000256" key="5">
    <source>
        <dbReference type="ARBA" id="ARBA00023004"/>
    </source>
</evidence>
<dbReference type="HOGENOM" id="CLU_089580_1_2_9"/>
<proteinExistence type="predicted"/>
<dbReference type="GO" id="GO:0008803">
    <property type="term" value="F:bis(5'-nucleosyl)-tetraphosphatase (symmetrical) activity"/>
    <property type="evidence" value="ECO:0007669"/>
    <property type="project" value="UniProtKB-EC"/>
</dbReference>
<dbReference type="EMBL" id="CP000033">
    <property type="protein sequence ID" value="AAV43348.1"/>
    <property type="molecule type" value="Genomic_DNA"/>
</dbReference>
<comment type="catalytic activity">
    <reaction evidence="6">
        <text>P(1),P(4)-bis(5'-adenosyl) tetraphosphate + H2O = 2 ADP + 2 H(+)</text>
        <dbReference type="Rhea" id="RHEA:24252"/>
        <dbReference type="ChEBI" id="CHEBI:15377"/>
        <dbReference type="ChEBI" id="CHEBI:15378"/>
        <dbReference type="ChEBI" id="CHEBI:58141"/>
        <dbReference type="ChEBI" id="CHEBI:456216"/>
        <dbReference type="EC" id="3.6.1.41"/>
    </reaction>
</comment>
<dbReference type="GO" id="GO:0046872">
    <property type="term" value="F:metal ion binding"/>
    <property type="evidence" value="ECO:0007669"/>
    <property type="project" value="UniProtKB-KW"/>
</dbReference>
<dbReference type="PANTHER" id="PTHR35795:SF1">
    <property type="entry name" value="BIS(5'-NUCLEOSYL)-TETRAPHOSPHATASE, SYMMETRICAL"/>
    <property type="match status" value="1"/>
</dbReference>
<dbReference type="eggNOG" id="COG1713">
    <property type="taxonomic scope" value="Bacteria"/>
</dbReference>
<dbReference type="Pfam" id="PF01966">
    <property type="entry name" value="HD"/>
    <property type="match status" value="1"/>
</dbReference>
<dbReference type="PATRIC" id="fig|272621.13.peg.1453"/>
<dbReference type="OrthoDB" id="9782134at2"/>
<evidence type="ECO:0000256" key="2">
    <source>
        <dbReference type="ARBA" id="ARBA00022723"/>
    </source>
</evidence>
<dbReference type="PROSITE" id="PS51831">
    <property type="entry name" value="HD"/>
    <property type="match status" value="1"/>
</dbReference>
<evidence type="ECO:0000256" key="4">
    <source>
        <dbReference type="ARBA" id="ARBA00022801"/>
    </source>
</evidence>
<dbReference type="NCBIfam" id="TIGR00488">
    <property type="entry name" value="bis(5'-nucleosyl)-tetraphosphatase (symmetrical) YqeK"/>
    <property type="match status" value="1"/>
</dbReference>
<dbReference type="GO" id="GO:0000166">
    <property type="term" value="F:nucleotide binding"/>
    <property type="evidence" value="ECO:0007669"/>
    <property type="project" value="UniProtKB-KW"/>
</dbReference>
<feature type="domain" description="HD" evidence="7">
    <location>
        <begin position="30"/>
        <end position="144"/>
    </location>
</feature>
<gene>
    <name evidence="8" type="ordered locus">LBA1529</name>
</gene>
<dbReference type="InterPro" id="IPR006674">
    <property type="entry name" value="HD_domain"/>
</dbReference>
<dbReference type="RefSeq" id="WP_003548313.1">
    <property type="nucleotide sequence ID" value="NC_006814.3"/>
</dbReference>
<evidence type="ECO:0000256" key="3">
    <source>
        <dbReference type="ARBA" id="ARBA00022741"/>
    </source>
</evidence>
<dbReference type="GeneID" id="93289402"/>
<dbReference type="InterPro" id="IPR051094">
    <property type="entry name" value="Diverse_Catalytic_Enzymes"/>
</dbReference>
<dbReference type="EC" id="3.6.1.41" evidence="1"/>
<sequence length="199" mass="23127">MTKLIFKKTYSPLSSDEIIAKEKANMDDKRFQHCVRVSETSRKLAKLNGYDEDKAALAGFVHDYAKQVPIEEYRKVIKEQDFDKDLLNWNRAIWHGIVGTYFIEHDLKIRDPEILTAVRRHTTGDTEMTTLDKIVFMADFIEPGRNFPGVDKAREITYANLDEGVGYQLAHTLAFLVEKRNKVYPRTLDAYNVWSTTNY</sequence>
<dbReference type="SMART" id="SM00471">
    <property type="entry name" value="HDc"/>
    <property type="match status" value="1"/>
</dbReference>
<dbReference type="Proteomes" id="UP000006381">
    <property type="component" value="Chromosome"/>
</dbReference>
<keyword evidence="3" id="KW-0547">Nucleotide-binding</keyword>
<evidence type="ECO:0000313" key="8">
    <source>
        <dbReference type="EMBL" id="AAV43348.1"/>
    </source>
</evidence>
<keyword evidence="5" id="KW-0408">Iron</keyword>
<accession>Q5FIX6</accession>
<reference evidence="8 9" key="1">
    <citation type="journal article" date="2005" name="Proc. Natl. Acad. Sci. U.S.A.">
        <title>Complete genome sequence of the probiotic lactic acid bacterium Lactobacillus acidophilus NCFM.</title>
        <authorList>
            <person name="Altermann E."/>
            <person name="Russell W.M."/>
            <person name="Azcarate-Peril M.A."/>
            <person name="Barrangou R."/>
            <person name="Buck B.L."/>
            <person name="McAuliffe O."/>
            <person name="Souther N."/>
            <person name="Dobson A."/>
            <person name="Duong T."/>
            <person name="Callanan M."/>
            <person name="Lick S."/>
            <person name="Hamrick A."/>
            <person name="Cano R."/>
            <person name="Klaenhammer T.R."/>
        </authorList>
    </citation>
    <scope>NUCLEOTIDE SEQUENCE [LARGE SCALE GENOMIC DNA]</scope>
    <source>
        <strain evidence="9">ATCC 700396 / NCK56 / N2 / NCFM</strain>
    </source>
</reference>
<dbReference type="Gene3D" id="1.10.3210.10">
    <property type="entry name" value="Hypothetical protein af1432"/>
    <property type="match status" value="1"/>
</dbReference>
<dbReference type="SUPFAM" id="SSF109604">
    <property type="entry name" value="HD-domain/PDEase-like"/>
    <property type="match status" value="1"/>
</dbReference>
<dbReference type="AlphaFoldDB" id="Q5FIX6"/>
<name>Q5FIX6_LACAC</name>
<dbReference type="InterPro" id="IPR003607">
    <property type="entry name" value="HD/PDEase_dom"/>
</dbReference>
<dbReference type="BioCyc" id="LACI272621:G1G49-1497-MONOMER"/>
<protein>
    <recommendedName>
        <fullName evidence="1">bis(5'-nucleosyl)-tetraphosphatase (symmetrical)</fullName>
        <ecNumber evidence="1">3.6.1.41</ecNumber>
    </recommendedName>
</protein>
<dbReference type="PANTHER" id="PTHR35795">
    <property type="entry name" value="SLR1885 PROTEIN"/>
    <property type="match status" value="1"/>
</dbReference>
<evidence type="ECO:0000313" key="9">
    <source>
        <dbReference type="Proteomes" id="UP000006381"/>
    </source>
</evidence>
<evidence type="ECO:0000256" key="1">
    <source>
        <dbReference type="ARBA" id="ARBA00012506"/>
    </source>
</evidence>
<dbReference type="STRING" id="272621.LBA1529"/>
<evidence type="ECO:0000259" key="7">
    <source>
        <dbReference type="PROSITE" id="PS51831"/>
    </source>
</evidence>
<keyword evidence="2" id="KW-0479">Metal-binding</keyword>